<evidence type="ECO:0000256" key="1">
    <source>
        <dbReference type="ARBA" id="ARBA00022679"/>
    </source>
</evidence>
<proteinExistence type="predicted"/>
<keyword evidence="3 6" id="KW-0547">Nucleotide-binding</keyword>
<feature type="transmembrane region" description="Helical" evidence="7">
    <location>
        <begin position="164"/>
        <end position="184"/>
    </location>
</feature>
<feature type="transmembrane region" description="Helical" evidence="7">
    <location>
        <begin position="41"/>
        <end position="62"/>
    </location>
</feature>
<protein>
    <recommendedName>
        <fullName evidence="8">Protein kinase domain-containing protein</fullName>
    </recommendedName>
</protein>
<dbReference type="Gene3D" id="1.10.510.10">
    <property type="entry name" value="Transferase(Phosphotransferase) domain 1"/>
    <property type="match status" value="2"/>
</dbReference>
<evidence type="ECO:0000259" key="8">
    <source>
        <dbReference type="PROSITE" id="PS50011"/>
    </source>
</evidence>
<evidence type="ECO:0000256" key="5">
    <source>
        <dbReference type="ARBA" id="ARBA00022840"/>
    </source>
</evidence>
<dbReference type="Pfam" id="PF00069">
    <property type="entry name" value="Pkinase"/>
    <property type="match status" value="2"/>
</dbReference>
<dbReference type="InterPro" id="IPR008271">
    <property type="entry name" value="Ser/Thr_kinase_AS"/>
</dbReference>
<feature type="transmembrane region" description="Helical" evidence="7">
    <location>
        <begin position="204"/>
        <end position="221"/>
    </location>
</feature>
<dbReference type="EMBL" id="JACGCM010002082">
    <property type="protein sequence ID" value="KAF6145246.1"/>
    <property type="molecule type" value="Genomic_DNA"/>
</dbReference>
<keyword evidence="7" id="KW-0812">Transmembrane</keyword>
<dbReference type="AlphaFoldDB" id="A0A7J7LRH0"/>
<feature type="binding site" evidence="6">
    <location>
        <position position="344"/>
    </location>
    <ligand>
        <name>ATP</name>
        <dbReference type="ChEBI" id="CHEBI:30616"/>
    </ligand>
</feature>
<reference evidence="9 10" key="1">
    <citation type="journal article" date="2020" name="IScience">
        <title>Genome Sequencing of the Endangered Kingdonia uniflora (Circaeasteraceae, Ranunculales) Reveals Potential Mechanisms of Evolutionary Specialization.</title>
        <authorList>
            <person name="Sun Y."/>
            <person name="Deng T."/>
            <person name="Zhang A."/>
            <person name="Moore M.J."/>
            <person name="Landis J.B."/>
            <person name="Lin N."/>
            <person name="Zhang H."/>
            <person name="Zhang X."/>
            <person name="Huang J."/>
            <person name="Zhang X."/>
            <person name="Sun H."/>
            <person name="Wang H."/>
        </authorList>
    </citation>
    <scope>NUCLEOTIDE SEQUENCE [LARGE SCALE GENOMIC DNA]</scope>
    <source>
        <strain evidence="9">TB1705</strain>
        <tissue evidence="9">Leaf</tissue>
    </source>
</reference>
<dbReference type="InterPro" id="IPR011009">
    <property type="entry name" value="Kinase-like_dom_sf"/>
</dbReference>
<feature type="transmembrane region" description="Helical" evidence="7">
    <location>
        <begin position="269"/>
        <end position="288"/>
    </location>
</feature>
<organism evidence="9 10">
    <name type="scientific">Kingdonia uniflora</name>
    <dbReference type="NCBI Taxonomy" id="39325"/>
    <lineage>
        <taxon>Eukaryota</taxon>
        <taxon>Viridiplantae</taxon>
        <taxon>Streptophyta</taxon>
        <taxon>Embryophyta</taxon>
        <taxon>Tracheophyta</taxon>
        <taxon>Spermatophyta</taxon>
        <taxon>Magnoliopsida</taxon>
        <taxon>Ranunculales</taxon>
        <taxon>Circaeasteraceae</taxon>
        <taxon>Kingdonia</taxon>
    </lineage>
</organism>
<keyword evidence="2" id="KW-0732">Signal</keyword>
<evidence type="ECO:0000313" key="10">
    <source>
        <dbReference type="Proteomes" id="UP000541444"/>
    </source>
</evidence>
<dbReference type="PROSITE" id="PS00108">
    <property type="entry name" value="PROTEIN_KINASE_ST"/>
    <property type="match status" value="1"/>
</dbReference>
<evidence type="ECO:0000256" key="3">
    <source>
        <dbReference type="ARBA" id="ARBA00022741"/>
    </source>
</evidence>
<sequence>MDSENVGSQKLKNGQIVISEEQSMVDFQRASSSSKEWIEEIIYHIIGIALLLVFPAIGAHLASYYFEGLSMGMLFLYALGVTFVVFSLIGRRSRLMASEPVEITNGQTDISEGQSAMDSRRVSSFSEDQMQQWLEVIMIIAFAVIFVVIFAHLISYFYDGLSTGIPYLYAVGIVFMICYIIGVLDKNDMVLYKKYKHQLKIGSLLLISSILARTVIFYFYDTLFKCFLFLYTSGNTGVLFILYGFHTFLNKIVMLKAIYFDNGLSKSFLFLYACCITGFLFILCVFLFKKYNHQRKVARQPRLNGKFHIELEEATNNFRDKLGRGMSGSVFMGKLDDGTLIAVKTIEGQKFAKRVFDAEIEAIGSVDHAHLVCLRGSCSHMAETGETFFIVYDLFLKGSLDTWIFPKAGQNVGFLSWKQRYRVAIEVGKALGYLHHECSKKILHLDIKPDNILLDDDFRAVVSDFGLSKLMSKDISKVVTTIRRTAGYMAPEWELDKGISEKCDIFGYGKVLLDLFFGLHFVCLNNDGNDIYTKESEGRYSQEEQQTFHAFMREKLIQKKLVDLVDKRLISDEQVDENEVNSLVYAALWCLQEDPPKRPADIRHVVDILKERKVGDVVGNFTRVFSNKEHDNMRNVARFPREFRYKELEMVTNNFHDKLGRGGYGSVFKGVLIDGKVVFVERVELVIYGEQEFQVELASMASIQHAHIIRLRGYCSHMMETGYFALLVHDIYPNGSLDSWIFSRRDGGSSNWGFWYKVAKDVGKALEYLHGKGKLHLHIKPDCILLDDDFRAVVSDLGLSKLIKKDKSRLPTAIRLATWLLSGAWAKSQRNVMSLVMVCYF</sequence>
<keyword evidence="5 6" id="KW-0067">ATP-binding</keyword>
<comment type="caution">
    <text evidence="9">The sequence shown here is derived from an EMBL/GenBank/DDBJ whole genome shotgun (WGS) entry which is preliminary data.</text>
</comment>
<dbReference type="InterPro" id="IPR017441">
    <property type="entry name" value="Protein_kinase_ATP_BS"/>
</dbReference>
<evidence type="ECO:0000256" key="7">
    <source>
        <dbReference type="SAM" id="Phobius"/>
    </source>
</evidence>
<keyword evidence="1" id="KW-0808">Transferase</keyword>
<dbReference type="PANTHER" id="PTHR47976:SF115">
    <property type="entry name" value="RECEPTOR-LIKE SERINE_THREONINE-PROTEIN KINASE"/>
    <property type="match status" value="1"/>
</dbReference>
<name>A0A7J7LRH0_9MAGN</name>
<dbReference type="Proteomes" id="UP000541444">
    <property type="component" value="Unassembled WGS sequence"/>
</dbReference>
<dbReference type="SUPFAM" id="SSF56112">
    <property type="entry name" value="Protein kinase-like (PK-like)"/>
    <property type="match status" value="2"/>
</dbReference>
<dbReference type="PANTHER" id="PTHR47976">
    <property type="entry name" value="G-TYPE LECTIN S-RECEPTOR-LIKE SERINE/THREONINE-PROTEIN KINASE SD2-5"/>
    <property type="match status" value="1"/>
</dbReference>
<gene>
    <name evidence="9" type="ORF">GIB67_041441</name>
</gene>
<feature type="transmembrane region" description="Helical" evidence="7">
    <location>
        <begin position="227"/>
        <end position="249"/>
    </location>
</feature>
<evidence type="ECO:0000313" key="9">
    <source>
        <dbReference type="EMBL" id="KAF6145246.1"/>
    </source>
</evidence>
<dbReference type="SMART" id="SM00220">
    <property type="entry name" value="S_TKc"/>
    <property type="match status" value="1"/>
</dbReference>
<keyword evidence="7" id="KW-0472">Membrane</keyword>
<keyword evidence="10" id="KW-1185">Reference proteome</keyword>
<dbReference type="GO" id="GO:0004672">
    <property type="term" value="F:protein kinase activity"/>
    <property type="evidence" value="ECO:0007669"/>
    <property type="project" value="InterPro"/>
</dbReference>
<dbReference type="InterPro" id="IPR051343">
    <property type="entry name" value="G-type_lectin_kinases/EP1-like"/>
</dbReference>
<dbReference type="PROSITE" id="PS50011">
    <property type="entry name" value="PROTEIN_KINASE_DOM"/>
    <property type="match status" value="2"/>
</dbReference>
<dbReference type="GO" id="GO:0005524">
    <property type="term" value="F:ATP binding"/>
    <property type="evidence" value="ECO:0007669"/>
    <property type="project" value="UniProtKB-UniRule"/>
</dbReference>
<keyword evidence="7" id="KW-1133">Transmembrane helix</keyword>
<dbReference type="InterPro" id="IPR000719">
    <property type="entry name" value="Prot_kinase_dom"/>
</dbReference>
<feature type="transmembrane region" description="Helical" evidence="7">
    <location>
        <begin position="68"/>
        <end position="89"/>
    </location>
</feature>
<evidence type="ECO:0000256" key="2">
    <source>
        <dbReference type="ARBA" id="ARBA00022729"/>
    </source>
</evidence>
<feature type="domain" description="Protein kinase" evidence="8">
    <location>
        <begin position="653"/>
        <end position="841"/>
    </location>
</feature>
<dbReference type="PROSITE" id="PS00107">
    <property type="entry name" value="PROTEIN_KINASE_ATP"/>
    <property type="match status" value="1"/>
</dbReference>
<dbReference type="FunFam" id="1.10.510.10:FF:000537">
    <property type="entry name" value="Putative receptor-like protein kinase"/>
    <property type="match status" value="1"/>
</dbReference>
<feature type="transmembrane region" description="Helical" evidence="7">
    <location>
        <begin position="133"/>
        <end position="158"/>
    </location>
</feature>
<dbReference type="Gene3D" id="3.30.200.20">
    <property type="entry name" value="Phosphorylase Kinase, domain 1"/>
    <property type="match status" value="2"/>
</dbReference>
<feature type="domain" description="Protein kinase" evidence="8">
    <location>
        <begin position="316"/>
        <end position="588"/>
    </location>
</feature>
<evidence type="ECO:0000256" key="6">
    <source>
        <dbReference type="PROSITE-ProRule" id="PRU10141"/>
    </source>
</evidence>
<dbReference type="OrthoDB" id="647973at2759"/>
<keyword evidence="4" id="KW-0418">Kinase</keyword>
<accession>A0A7J7LRH0</accession>
<evidence type="ECO:0000256" key="4">
    <source>
        <dbReference type="ARBA" id="ARBA00022777"/>
    </source>
</evidence>